<comment type="caution">
    <text evidence="2">The sequence shown here is derived from an EMBL/GenBank/DDBJ whole genome shotgun (WGS) entry which is preliminary data.</text>
</comment>
<name>A0A9K3LAZ8_9STRA</name>
<keyword evidence="3" id="KW-1185">Reference proteome</keyword>
<dbReference type="Proteomes" id="UP000693970">
    <property type="component" value="Unassembled WGS sequence"/>
</dbReference>
<protein>
    <submittedName>
        <fullName evidence="2">Uncharacterized protein</fullName>
    </submittedName>
</protein>
<evidence type="ECO:0000313" key="3">
    <source>
        <dbReference type="Proteomes" id="UP000693970"/>
    </source>
</evidence>
<proteinExistence type="predicted"/>
<accession>A0A9K3LAZ8</accession>
<feature type="region of interest" description="Disordered" evidence="1">
    <location>
        <begin position="199"/>
        <end position="218"/>
    </location>
</feature>
<dbReference type="EMBL" id="JAGRRH010000014">
    <property type="protein sequence ID" value="KAG7358772.1"/>
    <property type="molecule type" value="Genomic_DNA"/>
</dbReference>
<reference evidence="2" key="1">
    <citation type="journal article" date="2021" name="Sci. Rep.">
        <title>Diploid genomic architecture of Nitzschia inconspicua, an elite biomass production diatom.</title>
        <authorList>
            <person name="Oliver A."/>
            <person name="Podell S."/>
            <person name="Pinowska A."/>
            <person name="Traller J.C."/>
            <person name="Smith S.R."/>
            <person name="McClure R."/>
            <person name="Beliaev A."/>
            <person name="Bohutskyi P."/>
            <person name="Hill E.A."/>
            <person name="Rabines A."/>
            <person name="Zheng H."/>
            <person name="Allen L.Z."/>
            <person name="Kuo A."/>
            <person name="Grigoriev I.V."/>
            <person name="Allen A.E."/>
            <person name="Hazlebeck D."/>
            <person name="Allen E.E."/>
        </authorList>
    </citation>
    <scope>NUCLEOTIDE SEQUENCE</scope>
    <source>
        <strain evidence="2">Hildebrandi</strain>
    </source>
</reference>
<sequence length="218" mass="23634">MEIPNAVYLQGSTSNAVSEEAASMETVLADTVVLMANEAMETTSTAATSEAGTETETASTVDIASIAETFSSLPFGLNPTTSGSVRKLVTGSASSSSQLLMRRLAQRVTTIYVAISQRGWNFNFMLRFKALKLTNDCYGRAPNECASWKSAYIDLHQKLTGKAAAAQENGVNRTHVSSFAFPETGRAKKRVEKRRKSVEEYYSPADPLSLPPFLVDEN</sequence>
<organism evidence="2 3">
    <name type="scientific">Nitzschia inconspicua</name>
    <dbReference type="NCBI Taxonomy" id="303405"/>
    <lineage>
        <taxon>Eukaryota</taxon>
        <taxon>Sar</taxon>
        <taxon>Stramenopiles</taxon>
        <taxon>Ochrophyta</taxon>
        <taxon>Bacillariophyta</taxon>
        <taxon>Bacillariophyceae</taxon>
        <taxon>Bacillariophycidae</taxon>
        <taxon>Bacillariales</taxon>
        <taxon>Bacillariaceae</taxon>
        <taxon>Nitzschia</taxon>
    </lineage>
</organism>
<evidence type="ECO:0000256" key="1">
    <source>
        <dbReference type="SAM" id="MobiDB-lite"/>
    </source>
</evidence>
<gene>
    <name evidence="2" type="ORF">IV203_015361</name>
</gene>
<evidence type="ECO:0000313" key="2">
    <source>
        <dbReference type="EMBL" id="KAG7358772.1"/>
    </source>
</evidence>
<dbReference type="AlphaFoldDB" id="A0A9K3LAZ8"/>
<reference evidence="2" key="2">
    <citation type="submission" date="2021-04" db="EMBL/GenBank/DDBJ databases">
        <authorList>
            <person name="Podell S."/>
        </authorList>
    </citation>
    <scope>NUCLEOTIDE SEQUENCE</scope>
    <source>
        <strain evidence="2">Hildebrandi</strain>
    </source>
</reference>